<keyword evidence="3" id="KW-1185">Reference proteome</keyword>
<dbReference type="AlphaFoldDB" id="A0A1N7HC80"/>
<evidence type="ECO:0000256" key="1">
    <source>
        <dbReference type="SAM" id="Phobius"/>
    </source>
</evidence>
<gene>
    <name evidence="2" type="ORF">SAMN05421666_2730</name>
</gene>
<keyword evidence="1" id="KW-1133">Transmembrane helix</keyword>
<dbReference type="OrthoDB" id="7874929at2"/>
<reference evidence="2 3" key="1">
    <citation type="submission" date="2017-01" db="EMBL/GenBank/DDBJ databases">
        <authorList>
            <person name="Mah S.A."/>
            <person name="Swanson W.J."/>
            <person name="Moy G.W."/>
            <person name="Vacquier V.D."/>
        </authorList>
    </citation>
    <scope>NUCLEOTIDE SEQUENCE [LARGE SCALE GENOMIC DNA]</scope>
    <source>
        <strain evidence="2 3">DSM 29590</strain>
    </source>
</reference>
<protein>
    <submittedName>
        <fullName evidence="2">Uncharacterized protein</fullName>
    </submittedName>
</protein>
<accession>A0A1N7HC80</accession>
<evidence type="ECO:0000313" key="3">
    <source>
        <dbReference type="Proteomes" id="UP000186019"/>
    </source>
</evidence>
<name>A0A1N7HC80_9RHOB</name>
<dbReference type="EMBL" id="FTNV01000003">
    <property type="protein sequence ID" value="SIS22465.1"/>
    <property type="molecule type" value="Genomic_DNA"/>
</dbReference>
<dbReference type="Proteomes" id="UP000186019">
    <property type="component" value="Unassembled WGS sequence"/>
</dbReference>
<keyword evidence="1" id="KW-0472">Membrane</keyword>
<evidence type="ECO:0000313" key="2">
    <source>
        <dbReference type="EMBL" id="SIS22465.1"/>
    </source>
</evidence>
<feature type="transmembrane region" description="Helical" evidence="1">
    <location>
        <begin position="41"/>
        <end position="61"/>
    </location>
</feature>
<dbReference type="RefSeq" id="WP_076534856.1">
    <property type="nucleotide sequence ID" value="NZ_FOAC01000002.1"/>
</dbReference>
<keyword evidence="1" id="KW-0812">Transmembrane</keyword>
<feature type="transmembrane region" description="Helical" evidence="1">
    <location>
        <begin position="67"/>
        <end position="91"/>
    </location>
</feature>
<proteinExistence type="predicted"/>
<sequence length="97" mass="10340">MRTQLVTGLPPLLLLFMIAAFCVGAGVFYRVGMRRRSHVAMISWGVAGALVMAIGWGAYAVQAPPVAAIFTGLILPIWLFGGLLGMIVGLARQALRK</sequence>
<feature type="transmembrane region" description="Helical" evidence="1">
    <location>
        <begin position="12"/>
        <end position="29"/>
    </location>
</feature>
<dbReference type="STRING" id="573024.SAMN05216208_2585"/>
<organism evidence="2 3">
    <name type="scientific">Roseovarius nanhaiticus</name>
    <dbReference type="NCBI Taxonomy" id="573024"/>
    <lineage>
        <taxon>Bacteria</taxon>
        <taxon>Pseudomonadati</taxon>
        <taxon>Pseudomonadota</taxon>
        <taxon>Alphaproteobacteria</taxon>
        <taxon>Rhodobacterales</taxon>
        <taxon>Roseobacteraceae</taxon>
        <taxon>Roseovarius</taxon>
    </lineage>
</organism>